<feature type="transmembrane region" description="Helical" evidence="1">
    <location>
        <begin position="218"/>
        <end position="242"/>
    </location>
</feature>
<keyword evidence="1" id="KW-0472">Membrane</keyword>
<dbReference type="InterPro" id="IPR039447">
    <property type="entry name" value="UreH-like_TM_dom"/>
</dbReference>
<dbReference type="PANTHER" id="PTHR31272:SF4">
    <property type="entry name" value="CYTOCHROME C-TYPE BIOGENESIS PROTEIN HI_1454-RELATED"/>
    <property type="match status" value="1"/>
</dbReference>
<evidence type="ECO:0000313" key="4">
    <source>
        <dbReference type="Proteomes" id="UP001601058"/>
    </source>
</evidence>
<dbReference type="Pfam" id="PF13386">
    <property type="entry name" value="DsbD_2"/>
    <property type="match status" value="1"/>
</dbReference>
<feature type="transmembrane region" description="Helical" evidence="1">
    <location>
        <begin position="182"/>
        <end position="206"/>
    </location>
</feature>
<keyword evidence="4" id="KW-1185">Reference proteome</keyword>
<feature type="transmembrane region" description="Helical" evidence="1">
    <location>
        <begin position="108"/>
        <end position="126"/>
    </location>
</feature>
<reference evidence="3 4" key="1">
    <citation type="submission" date="2024-08" db="EMBL/GenBank/DDBJ databases">
        <title>Two novel Cytobacillus novel species.</title>
        <authorList>
            <person name="Liu G."/>
        </authorList>
    </citation>
    <scope>NUCLEOTIDE SEQUENCE [LARGE SCALE GENOMIC DNA]</scope>
    <source>
        <strain evidence="3 4">FJAT-53684</strain>
    </source>
</reference>
<keyword evidence="1" id="KW-0812">Transmembrane</keyword>
<feature type="transmembrane region" description="Helical" evidence="1">
    <location>
        <begin position="147"/>
        <end position="170"/>
    </location>
</feature>
<keyword evidence="1" id="KW-1133">Transmembrane helix</keyword>
<dbReference type="Proteomes" id="UP001601058">
    <property type="component" value="Unassembled WGS sequence"/>
</dbReference>
<comment type="caution">
    <text evidence="3">The sequence shown here is derived from an EMBL/GenBank/DDBJ whole genome shotgun (WGS) entry which is preliminary data.</text>
</comment>
<name>A0ABW6JW99_9BACI</name>
<dbReference type="EMBL" id="JBIACJ010000001">
    <property type="protein sequence ID" value="MFE8694802.1"/>
    <property type="molecule type" value="Genomic_DNA"/>
</dbReference>
<feature type="transmembrane region" description="Helical" evidence="1">
    <location>
        <begin position="66"/>
        <end position="88"/>
    </location>
</feature>
<protein>
    <submittedName>
        <fullName evidence="3">Sulfite exporter TauE/SafE family protein</fullName>
    </submittedName>
</protein>
<feature type="domain" description="Urease accessory protein UreH-like transmembrane" evidence="2">
    <location>
        <begin position="31"/>
        <end position="235"/>
    </location>
</feature>
<evidence type="ECO:0000256" key="1">
    <source>
        <dbReference type="SAM" id="Phobius"/>
    </source>
</evidence>
<evidence type="ECO:0000313" key="3">
    <source>
        <dbReference type="EMBL" id="MFE8694802.1"/>
    </source>
</evidence>
<dbReference type="InterPro" id="IPR051790">
    <property type="entry name" value="Cytochrome_c-biogenesis_DsbD"/>
</dbReference>
<gene>
    <name evidence="3" type="ORF">ACFYKT_00355</name>
</gene>
<sequence>MYQLLNELSQLLSSPFLSMVNESKEIPLLGAFILGIIGALAPCQLTGNIGAITFYGNKSLQSKSQWAEAIFFILGKITVFTVLGFFVWLLGKELQMMLPSYFSIFRKLMGPLFVVMGLVLIGLIKLKWVTKLSAKLPSFKGKGKAGSFLMGVAFSIAFCPTMFSLFFFGLMPLVLNASYGAILPPIFAIGTSIPLIIFLMVVYILGVDGTLIRKSRKLGQYIQTAAGVILLLIGIMDTITYWI</sequence>
<proteinExistence type="predicted"/>
<evidence type="ECO:0000259" key="2">
    <source>
        <dbReference type="Pfam" id="PF13386"/>
    </source>
</evidence>
<organism evidence="3 4">
    <name type="scientific">Cytobacillus mangrovibacter</name>
    <dbReference type="NCBI Taxonomy" id="3299024"/>
    <lineage>
        <taxon>Bacteria</taxon>
        <taxon>Bacillati</taxon>
        <taxon>Bacillota</taxon>
        <taxon>Bacilli</taxon>
        <taxon>Bacillales</taxon>
        <taxon>Bacillaceae</taxon>
        <taxon>Cytobacillus</taxon>
    </lineage>
</organism>
<dbReference type="PANTHER" id="PTHR31272">
    <property type="entry name" value="CYTOCHROME C-TYPE BIOGENESIS PROTEIN HI_1454-RELATED"/>
    <property type="match status" value="1"/>
</dbReference>
<accession>A0ABW6JW99</accession>
<feature type="transmembrane region" description="Helical" evidence="1">
    <location>
        <begin position="26"/>
        <end position="54"/>
    </location>
</feature>
<dbReference type="RefSeq" id="WP_389213801.1">
    <property type="nucleotide sequence ID" value="NZ_JBIACJ010000001.1"/>
</dbReference>